<feature type="region of interest" description="Disordered" evidence="1">
    <location>
        <begin position="83"/>
        <end position="180"/>
    </location>
</feature>
<feature type="compositionally biased region" description="Basic and acidic residues" evidence="1">
    <location>
        <begin position="110"/>
        <end position="121"/>
    </location>
</feature>
<dbReference type="Proteomes" id="UP000234479">
    <property type="component" value="Unassembled WGS sequence"/>
</dbReference>
<feature type="compositionally biased region" description="Basic and acidic residues" evidence="1">
    <location>
        <begin position="129"/>
        <end position="150"/>
    </location>
</feature>
<accession>A0A2N5DRQ1</accession>
<name>A0A2N5DRQ1_9CAUL</name>
<keyword evidence="3" id="KW-1185">Reference proteome</keyword>
<evidence type="ECO:0000256" key="1">
    <source>
        <dbReference type="SAM" id="MobiDB-lite"/>
    </source>
</evidence>
<gene>
    <name evidence="2" type="ORF">SGCZBJ_01400</name>
</gene>
<protein>
    <recommendedName>
        <fullName evidence="4">Cell envelope biogenesis protein TolA</fullName>
    </recommendedName>
</protein>
<evidence type="ECO:0000313" key="3">
    <source>
        <dbReference type="Proteomes" id="UP000234479"/>
    </source>
</evidence>
<organism evidence="2 3">
    <name type="scientific">Caulobacter zeae</name>
    <dbReference type="NCBI Taxonomy" id="2055137"/>
    <lineage>
        <taxon>Bacteria</taxon>
        <taxon>Pseudomonadati</taxon>
        <taxon>Pseudomonadota</taxon>
        <taxon>Alphaproteobacteria</taxon>
        <taxon>Caulobacterales</taxon>
        <taxon>Caulobacteraceae</taxon>
        <taxon>Caulobacter</taxon>
    </lineage>
</organism>
<proteinExistence type="predicted"/>
<evidence type="ECO:0000313" key="2">
    <source>
        <dbReference type="EMBL" id="PLR28727.1"/>
    </source>
</evidence>
<comment type="caution">
    <text evidence="2">The sequence shown here is derived from an EMBL/GenBank/DDBJ whole genome shotgun (WGS) entry which is preliminary data.</text>
</comment>
<sequence>MAKAPPARKLKVYAAQIGFFDTIVAAPNQAAALAAWGVRQNLFAEGRARVSKDEANADAALANPGVPLRRAIGSRDAFSLEPALPRAPAAPGPPRLKVVAGTKGPAVQPRPDRSALAKAERALAAVNQRRAEEEADIRRRREALDAEDKASRRRWRQDRAKAEKGVVEARRAYEASGGEA</sequence>
<feature type="compositionally biased region" description="Basic and acidic residues" evidence="1">
    <location>
        <begin position="157"/>
        <end position="173"/>
    </location>
</feature>
<reference evidence="2 3" key="1">
    <citation type="submission" date="2017-12" db="EMBL/GenBank/DDBJ databases">
        <title>The genome sequence of Caulobacter sp. 410.</title>
        <authorList>
            <person name="Gao J."/>
            <person name="Mao X."/>
            <person name="Sun J."/>
        </authorList>
    </citation>
    <scope>NUCLEOTIDE SEQUENCE [LARGE SCALE GENOMIC DNA]</scope>
    <source>
        <strain evidence="2 3">410</strain>
    </source>
</reference>
<dbReference type="EMBL" id="PJRS01000005">
    <property type="protein sequence ID" value="PLR28727.1"/>
    <property type="molecule type" value="Genomic_DNA"/>
</dbReference>
<dbReference type="AlphaFoldDB" id="A0A2N5DRQ1"/>
<evidence type="ECO:0008006" key="4">
    <source>
        <dbReference type="Google" id="ProtNLM"/>
    </source>
</evidence>